<sequence>MSEWHQVFVCLVAVVAALLSLVPIELQRRIINEAVESRDLSLLAQLGYAYVAVVLAHQLVKFGLWIYQSWLTESTSLYTRRHLLGVYEERQDQTDSGRTVSIIGSEVEKLSGFVGGALSGACANTVMLLGVVIYMFVVEPKIAVFALAFLVPQIVLTPWVQKYLNELLEKRVVLLRDLGEGISQEFGKDKSQAMVLLPDIYSNRIRFYVIKFGLKSVLNLLNAIGPMTVMLFGGYLVIQGETQVGVIVAFISGFERISSPLRELIGFYRVAALANVQHKMIANWLSNLASQTKTTG</sequence>
<evidence type="ECO:0000313" key="7">
    <source>
        <dbReference type="EMBL" id="NOE20812.1"/>
    </source>
</evidence>
<comment type="caution">
    <text evidence="7">The sequence shown here is derived from an EMBL/GenBank/DDBJ whole genome shotgun (WGS) entry which is preliminary data.</text>
</comment>
<evidence type="ECO:0000256" key="2">
    <source>
        <dbReference type="ARBA" id="ARBA00022692"/>
    </source>
</evidence>
<feature type="transmembrane region" description="Helical" evidence="5">
    <location>
        <begin position="113"/>
        <end position="137"/>
    </location>
</feature>
<organism evidence="7 8">
    <name type="scientific">Ruegeria atlantica</name>
    <dbReference type="NCBI Taxonomy" id="81569"/>
    <lineage>
        <taxon>Bacteria</taxon>
        <taxon>Pseudomonadati</taxon>
        <taxon>Pseudomonadota</taxon>
        <taxon>Alphaproteobacteria</taxon>
        <taxon>Rhodobacterales</taxon>
        <taxon>Roseobacteraceae</taxon>
        <taxon>Ruegeria</taxon>
    </lineage>
</organism>
<dbReference type="Pfam" id="PF00664">
    <property type="entry name" value="ABC_membrane"/>
    <property type="match status" value="1"/>
</dbReference>
<keyword evidence="4 5" id="KW-0472">Membrane</keyword>
<dbReference type="AlphaFoldDB" id="A0AA90Z5T5"/>
<name>A0AA90Z5T5_9RHOB</name>
<evidence type="ECO:0000259" key="6">
    <source>
        <dbReference type="PROSITE" id="PS50929"/>
    </source>
</evidence>
<dbReference type="InterPro" id="IPR036640">
    <property type="entry name" value="ABC1_TM_sf"/>
</dbReference>
<keyword evidence="2 5" id="KW-0812">Transmembrane</keyword>
<keyword evidence="3 5" id="KW-1133">Transmembrane helix</keyword>
<protein>
    <submittedName>
        <fullName evidence="7">ABC transporter ATP-binding protein</fullName>
    </submittedName>
</protein>
<dbReference type="GO" id="GO:0140359">
    <property type="term" value="F:ABC-type transporter activity"/>
    <property type="evidence" value="ECO:0007669"/>
    <property type="project" value="InterPro"/>
</dbReference>
<dbReference type="SUPFAM" id="SSF90123">
    <property type="entry name" value="ABC transporter transmembrane region"/>
    <property type="match status" value="1"/>
</dbReference>
<dbReference type="Gene3D" id="1.20.1560.10">
    <property type="entry name" value="ABC transporter type 1, transmembrane domain"/>
    <property type="match status" value="2"/>
</dbReference>
<evidence type="ECO:0000313" key="8">
    <source>
        <dbReference type="Proteomes" id="UP000597886"/>
    </source>
</evidence>
<accession>A0AA90Z5T5</accession>
<dbReference type="GO" id="GO:0005524">
    <property type="term" value="F:ATP binding"/>
    <property type="evidence" value="ECO:0007669"/>
    <property type="project" value="UniProtKB-KW"/>
</dbReference>
<evidence type="ECO:0000256" key="1">
    <source>
        <dbReference type="ARBA" id="ARBA00004651"/>
    </source>
</evidence>
<evidence type="ECO:0000256" key="3">
    <source>
        <dbReference type="ARBA" id="ARBA00022989"/>
    </source>
</evidence>
<feature type="domain" description="ABC transmembrane type-1" evidence="6">
    <location>
        <begin position="7"/>
        <end position="273"/>
    </location>
</feature>
<gene>
    <name evidence="7" type="ORF">GS634_21995</name>
</gene>
<dbReference type="EMBL" id="WVRA01000014">
    <property type="protein sequence ID" value="NOE20812.1"/>
    <property type="molecule type" value="Genomic_DNA"/>
</dbReference>
<feature type="transmembrane region" description="Helical" evidence="5">
    <location>
        <begin position="142"/>
        <end position="160"/>
    </location>
</feature>
<evidence type="ECO:0000256" key="4">
    <source>
        <dbReference type="ARBA" id="ARBA00023136"/>
    </source>
</evidence>
<dbReference type="InterPro" id="IPR011527">
    <property type="entry name" value="ABC1_TM_dom"/>
</dbReference>
<dbReference type="PROSITE" id="PS50929">
    <property type="entry name" value="ABC_TM1F"/>
    <property type="match status" value="1"/>
</dbReference>
<keyword evidence="7" id="KW-0547">Nucleotide-binding</keyword>
<dbReference type="GO" id="GO:0005886">
    <property type="term" value="C:plasma membrane"/>
    <property type="evidence" value="ECO:0007669"/>
    <property type="project" value="UniProtKB-SubCell"/>
</dbReference>
<reference evidence="7" key="1">
    <citation type="submission" date="2019-12" db="EMBL/GenBank/DDBJ databases">
        <title>Ruegeria JWLKs population differentiation of coral mucus and skeleton niches.</title>
        <authorList>
            <person name="Luo D."/>
        </authorList>
    </citation>
    <scope>NUCLEOTIDE SEQUENCE</scope>
    <source>
        <strain evidence="7">HKCCD6181</strain>
    </source>
</reference>
<feature type="transmembrane region" description="Helical" evidence="5">
    <location>
        <begin position="217"/>
        <end position="238"/>
    </location>
</feature>
<evidence type="ECO:0000256" key="5">
    <source>
        <dbReference type="SAM" id="Phobius"/>
    </source>
</evidence>
<feature type="transmembrane region" description="Helical" evidence="5">
    <location>
        <begin position="47"/>
        <end position="67"/>
    </location>
</feature>
<dbReference type="Proteomes" id="UP000597886">
    <property type="component" value="Unassembled WGS sequence"/>
</dbReference>
<keyword evidence="7" id="KW-0067">ATP-binding</keyword>
<comment type="subcellular location">
    <subcellularLocation>
        <location evidence="1">Cell membrane</location>
        <topology evidence="1">Multi-pass membrane protein</topology>
    </subcellularLocation>
</comment>
<dbReference type="CDD" id="cd07346">
    <property type="entry name" value="ABC_6TM_exporters"/>
    <property type="match status" value="1"/>
</dbReference>
<proteinExistence type="predicted"/>
<feature type="transmembrane region" description="Helical" evidence="5">
    <location>
        <begin position="6"/>
        <end position="26"/>
    </location>
</feature>